<dbReference type="Proteomes" id="UP000596929">
    <property type="component" value="Unassembled WGS sequence"/>
</dbReference>
<dbReference type="RefSeq" id="WP_032118930.1">
    <property type="nucleotide sequence ID" value="NZ_JACOOO010000001.1"/>
</dbReference>
<protein>
    <submittedName>
        <fullName evidence="1">Uncharacterized protein</fullName>
    </submittedName>
</protein>
<sequence length="215" mass="25309">MNTVIIEKNKYVYKGKIYEDKEIEGLIKKCGKNIKVVILAENPLIKICENIDLKNRKNVEINILSNLIIDDDTLVDYIVDKKFKKLYIYSIKQGIKVRKVLMRADKMVVEPIQYILISTIKKRFKVKGDYKALIKINNYLYLIHVQNRKLVYSKTLEEKEDELVKLIQQDLVGKSMLVDINLKDIIINKVLDDEQLKNITYINLKEKVDYEISKI</sequence>
<organism evidence="1 2">
    <name type="scientific">Clostridium hominis</name>
    <dbReference type="NCBI Taxonomy" id="2763036"/>
    <lineage>
        <taxon>Bacteria</taxon>
        <taxon>Bacillati</taxon>
        <taxon>Bacillota</taxon>
        <taxon>Clostridia</taxon>
        <taxon>Eubacteriales</taxon>
        <taxon>Clostridiaceae</taxon>
        <taxon>Clostridium</taxon>
    </lineage>
</organism>
<keyword evidence="2" id="KW-1185">Reference proteome</keyword>
<accession>A0ABR7D847</accession>
<gene>
    <name evidence="1" type="ORF">H8S20_01225</name>
</gene>
<comment type="caution">
    <text evidence="1">The sequence shown here is derived from an EMBL/GenBank/DDBJ whole genome shotgun (WGS) entry which is preliminary data.</text>
</comment>
<evidence type="ECO:0000313" key="2">
    <source>
        <dbReference type="Proteomes" id="UP000596929"/>
    </source>
</evidence>
<reference evidence="1 2" key="1">
    <citation type="submission" date="2020-08" db="EMBL/GenBank/DDBJ databases">
        <title>Genome public.</title>
        <authorList>
            <person name="Liu C."/>
            <person name="Sun Q."/>
        </authorList>
    </citation>
    <scope>NUCLEOTIDE SEQUENCE [LARGE SCALE GENOMIC DNA]</scope>
    <source>
        <strain evidence="1 2">NSJ-6</strain>
    </source>
</reference>
<name>A0ABR7D847_9CLOT</name>
<evidence type="ECO:0000313" key="1">
    <source>
        <dbReference type="EMBL" id="MBC5627508.1"/>
    </source>
</evidence>
<dbReference type="EMBL" id="JACOOO010000001">
    <property type="protein sequence ID" value="MBC5627508.1"/>
    <property type="molecule type" value="Genomic_DNA"/>
</dbReference>
<proteinExistence type="predicted"/>